<dbReference type="PaxDb" id="2903-EOD15050"/>
<protein>
    <recommendedName>
        <fullName evidence="2">Response regulatory domain-containing protein</fullName>
    </recommendedName>
</protein>
<dbReference type="EnsemblProtists" id="EOD15050">
    <property type="protein sequence ID" value="EOD15050"/>
    <property type="gene ID" value="EMIHUDRAFT_246179"/>
</dbReference>
<keyword evidence="1" id="KW-0597">Phosphoprotein</keyword>
<proteinExistence type="predicted"/>
<dbReference type="Gene3D" id="3.40.50.2300">
    <property type="match status" value="1"/>
</dbReference>
<dbReference type="PANTHER" id="PTHR43228">
    <property type="entry name" value="TWO-COMPONENT RESPONSE REGULATOR"/>
    <property type="match status" value="1"/>
</dbReference>
<name>A0A0D3IUW5_EMIH1</name>
<dbReference type="AlphaFoldDB" id="A0A0D3IUW5"/>
<reference evidence="3" key="2">
    <citation type="submission" date="2024-10" db="UniProtKB">
        <authorList>
            <consortium name="EnsemblProtists"/>
        </authorList>
    </citation>
    <scope>IDENTIFICATION</scope>
</reference>
<dbReference type="RefSeq" id="XP_005767479.1">
    <property type="nucleotide sequence ID" value="XM_005767422.1"/>
</dbReference>
<dbReference type="PANTHER" id="PTHR43228:SF1">
    <property type="entry name" value="TWO-COMPONENT RESPONSE REGULATOR ARR22"/>
    <property type="match status" value="1"/>
</dbReference>
<dbReference type="SMART" id="SM00448">
    <property type="entry name" value="REC"/>
    <property type="match status" value="1"/>
</dbReference>
<dbReference type="InterPro" id="IPR011006">
    <property type="entry name" value="CheY-like_superfamily"/>
</dbReference>
<dbReference type="GeneID" id="17261199"/>
<dbReference type="InterPro" id="IPR001789">
    <property type="entry name" value="Sig_transdc_resp-reg_receiver"/>
</dbReference>
<sequence length="143" mass="15595">MAVFLSDEELESFSNTRGYSVLVVGDDDLARKLVHVFGVGRGSLVVASDGSEGLRFLTSPSHDRFSLVVVDLNTIDGLPAVRHLRDYEAHQGGSRARVLAVSANARIPNLRETCLEAGFDDVLLVPKPLLPSHVQRLLPEMMT</sequence>
<feature type="modified residue" description="4-aspartylphosphate" evidence="1">
    <location>
        <position position="71"/>
    </location>
</feature>
<accession>A0A0D3IUW5</accession>
<dbReference type="GO" id="GO:0000160">
    <property type="term" value="P:phosphorelay signal transduction system"/>
    <property type="evidence" value="ECO:0007669"/>
    <property type="project" value="InterPro"/>
</dbReference>
<feature type="domain" description="Response regulatory" evidence="2">
    <location>
        <begin position="20"/>
        <end position="140"/>
    </location>
</feature>
<evidence type="ECO:0000313" key="4">
    <source>
        <dbReference type="Proteomes" id="UP000013827"/>
    </source>
</evidence>
<dbReference type="InterPro" id="IPR052048">
    <property type="entry name" value="ST_Response_Regulator"/>
</dbReference>
<dbReference type="STRING" id="2903.R1DKS0"/>
<evidence type="ECO:0000256" key="1">
    <source>
        <dbReference type="PROSITE-ProRule" id="PRU00169"/>
    </source>
</evidence>
<keyword evidence="4" id="KW-1185">Reference proteome</keyword>
<dbReference type="PROSITE" id="PS50110">
    <property type="entry name" value="RESPONSE_REGULATORY"/>
    <property type="match status" value="1"/>
</dbReference>
<evidence type="ECO:0000259" key="2">
    <source>
        <dbReference type="PROSITE" id="PS50110"/>
    </source>
</evidence>
<dbReference type="Proteomes" id="UP000013827">
    <property type="component" value="Unassembled WGS sequence"/>
</dbReference>
<dbReference type="SUPFAM" id="SSF52172">
    <property type="entry name" value="CheY-like"/>
    <property type="match status" value="1"/>
</dbReference>
<dbReference type="HOGENOM" id="CLU_1809810_0_0_1"/>
<dbReference type="CDD" id="cd17546">
    <property type="entry name" value="REC_hyHK_CKI1_RcsC-like"/>
    <property type="match status" value="1"/>
</dbReference>
<organism evidence="3 4">
    <name type="scientific">Emiliania huxleyi (strain CCMP1516)</name>
    <dbReference type="NCBI Taxonomy" id="280463"/>
    <lineage>
        <taxon>Eukaryota</taxon>
        <taxon>Haptista</taxon>
        <taxon>Haptophyta</taxon>
        <taxon>Prymnesiophyceae</taxon>
        <taxon>Isochrysidales</taxon>
        <taxon>Noelaerhabdaceae</taxon>
        <taxon>Emiliania</taxon>
    </lineage>
</organism>
<evidence type="ECO:0000313" key="3">
    <source>
        <dbReference type="EnsemblProtists" id="EOD15050"/>
    </source>
</evidence>
<dbReference type="KEGG" id="ehx:EMIHUDRAFT_246179"/>
<reference evidence="4" key="1">
    <citation type="journal article" date="2013" name="Nature">
        <title>Pan genome of the phytoplankton Emiliania underpins its global distribution.</title>
        <authorList>
            <person name="Read B.A."/>
            <person name="Kegel J."/>
            <person name="Klute M.J."/>
            <person name="Kuo A."/>
            <person name="Lefebvre S.C."/>
            <person name="Maumus F."/>
            <person name="Mayer C."/>
            <person name="Miller J."/>
            <person name="Monier A."/>
            <person name="Salamov A."/>
            <person name="Young J."/>
            <person name="Aguilar M."/>
            <person name="Claverie J.M."/>
            <person name="Frickenhaus S."/>
            <person name="Gonzalez K."/>
            <person name="Herman E.K."/>
            <person name="Lin Y.C."/>
            <person name="Napier J."/>
            <person name="Ogata H."/>
            <person name="Sarno A.F."/>
            <person name="Shmutz J."/>
            <person name="Schroeder D."/>
            <person name="de Vargas C."/>
            <person name="Verret F."/>
            <person name="von Dassow P."/>
            <person name="Valentin K."/>
            <person name="Van de Peer Y."/>
            <person name="Wheeler G."/>
            <person name="Dacks J.B."/>
            <person name="Delwiche C.F."/>
            <person name="Dyhrman S.T."/>
            <person name="Glockner G."/>
            <person name="John U."/>
            <person name="Richards T."/>
            <person name="Worden A.Z."/>
            <person name="Zhang X."/>
            <person name="Grigoriev I.V."/>
            <person name="Allen A.E."/>
            <person name="Bidle K."/>
            <person name="Borodovsky M."/>
            <person name="Bowler C."/>
            <person name="Brownlee C."/>
            <person name="Cock J.M."/>
            <person name="Elias M."/>
            <person name="Gladyshev V.N."/>
            <person name="Groth M."/>
            <person name="Guda C."/>
            <person name="Hadaegh A."/>
            <person name="Iglesias-Rodriguez M.D."/>
            <person name="Jenkins J."/>
            <person name="Jones B.M."/>
            <person name="Lawson T."/>
            <person name="Leese F."/>
            <person name="Lindquist E."/>
            <person name="Lobanov A."/>
            <person name="Lomsadze A."/>
            <person name="Malik S.B."/>
            <person name="Marsh M.E."/>
            <person name="Mackinder L."/>
            <person name="Mock T."/>
            <person name="Mueller-Roeber B."/>
            <person name="Pagarete A."/>
            <person name="Parker M."/>
            <person name="Probert I."/>
            <person name="Quesneville H."/>
            <person name="Raines C."/>
            <person name="Rensing S.A."/>
            <person name="Riano-Pachon D.M."/>
            <person name="Richier S."/>
            <person name="Rokitta S."/>
            <person name="Shiraiwa Y."/>
            <person name="Soanes D.M."/>
            <person name="van der Giezen M."/>
            <person name="Wahlund T.M."/>
            <person name="Williams B."/>
            <person name="Wilson W."/>
            <person name="Wolfe G."/>
            <person name="Wurch L.L."/>
        </authorList>
    </citation>
    <scope>NUCLEOTIDE SEQUENCE</scope>
</reference>